<evidence type="ECO:0000256" key="3">
    <source>
        <dbReference type="ARBA" id="ARBA00012154"/>
    </source>
</evidence>
<evidence type="ECO:0000256" key="8">
    <source>
        <dbReference type="ARBA" id="ARBA00022840"/>
    </source>
</evidence>
<evidence type="ECO:0000256" key="10">
    <source>
        <dbReference type="ARBA" id="ARBA00048567"/>
    </source>
</evidence>
<protein>
    <recommendedName>
        <fullName evidence="3 11">Shikimate kinase</fullName>
        <shortName evidence="11">SK</shortName>
        <ecNumber evidence="3 11">2.7.1.71</ecNumber>
    </recommendedName>
</protein>
<dbReference type="InterPro" id="IPR023000">
    <property type="entry name" value="Shikimate_kinase_CS"/>
</dbReference>
<gene>
    <name evidence="11" type="primary">aroK</name>
    <name evidence="12" type="ORF">BCL74_2795</name>
</gene>
<dbReference type="GO" id="GO:0009073">
    <property type="term" value="P:aromatic amino acid family biosynthetic process"/>
    <property type="evidence" value="ECO:0007669"/>
    <property type="project" value="UniProtKB-KW"/>
</dbReference>
<comment type="function">
    <text evidence="11">Catalyzes the specific phosphorylation of the 3-hydroxyl group of shikimic acid using ATP as a cosubstrate.</text>
</comment>
<feature type="binding site" evidence="11">
    <location>
        <position position="39"/>
    </location>
    <ligand>
        <name>substrate</name>
    </ligand>
</feature>
<keyword evidence="7 11" id="KW-0418">Kinase</keyword>
<dbReference type="GO" id="GO:0004765">
    <property type="term" value="F:shikimate kinase activity"/>
    <property type="evidence" value="ECO:0007669"/>
    <property type="project" value="UniProtKB-UniRule"/>
</dbReference>
<feature type="binding site" evidence="11">
    <location>
        <begin position="17"/>
        <end position="22"/>
    </location>
    <ligand>
        <name>ATP</name>
        <dbReference type="ChEBI" id="CHEBI:30616"/>
    </ligand>
</feature>
<dbReference type="InterPro" id="IPR031322">
    <property type="entry name" value="Shikimate/glucono_kinase"/>
</dbReference>
<dbReference type="PANTHER" id="PTHR21087">
    <property type="entry name" value="SHIKIMATE KINASE"/>
    <property type="match status" value="1"/>
</dbReference>
<evidence type="ECO:0000256" key="7">
    <source>
        <dbReference type="ARBA" id="ARBA00022777"/>
    </source>
</evidence>
<evidence type="ECO:0000256" key="11">
    <source>
        <dbReference type="HAMAP-Rule" id="MF_00109"/>
    </source>
</evidence>
<keyword evidence="8 11" id="KW-0067">ATP-binding</keyword>
<feature type="binding site" evidence="11">
    <location>
        <position position="63"/>
    </location>
    <ligand>
        <name>substrate</name>
    </ligand>
</feature>
<evidence type="ECO:0000256" key="1">
    <source>
        <dbReference type="ARBA" id="ARBA00004842"/>
    </source>
</evidence>
<keyword evidence="6 11" id="KW-0547">Nucleotide-binding</keyword>
<dbReference type="PROSITE" id="PS01128">
    <property type="entry name" value="SHIKIMATE_KINASE"/>
    <property type="match status" value="1"/>
</dbReference>
<evidence type="ECO:0000313" key="13">
    <source>
        <dbReference type="Proteomes" id="UP000277424"/>
    </source>
</evidence>
<comment type="subcellular location">
    <subcellularLocation>
        <location evidence="11">Cytoplasm</location>
    </subcellularLocation>
</comment>
<feature type="binding site" evidence="11">
    <location>
        <position position="21"/>
    </location>
    <ligand>
        <name>Mg(2+)</name>
        <dbReference type="ChEBI" id="CHEBI:18420"/>
    </ligand>
</feature>
<keyword evidence="4 11" id="KW-0028">Amino-acid biosynthesis</keyword>
<sequence length="189" mass="20701">MVPKHIPKTIALVGLMGAGKSAVGRRLAARMGLPFIDADTAIEEAAGCTIEEIFARHGEPEFRDGERRVIQRLLESEPLHVLATGGGAFVNVQTRARLKQQAVTIWLRADLETLLERVAKRSNRPLLKQGDPRAVLEKLIADRYPIYAEADIVVDTAPGPVEETVDRVLAALTGFLDREETLTERTAAS</sequence>
<comment type="subunit">
    <text evidence="11">Monomer.</text>
</comment>
<dbReference type="UniPathway" id="UPA00053">
    <property type="reaction ID" value="UER00088"/>
</dbReference>
<dbReference type="GO" id="GO:0005829">
    <property type="term" value="C:cytosol"/>
    <property type="evidence" value="ECO:0007669"/>
    <property type="project" value="TreeGrafter"/>
</dbReference>
<feature type="binding site" evidence="11">
    <location>
        <position position="86"/>
    </location>
    <ligand>
        <name>substrate</name>
    </ligand>
</feature>
<proteinExistence type="inferred from homology"/>
<dbReference type="PRINTS" id="PR01100">
    <property type="entry name" value="SHIKIMTKNASE"/>
</dbReference>
<evidence type="ECO:0000313" key="12">
    <source>
        <dbReference type="EMBL" id="RKQ68317.1"/>
    </source>
</evidence>
<dbReference type="EC" id="2.7.1.71" evidence="3 11"/>
<dbReference type="GO" id="GO:0005524">
    <property type="term" value="F:ATP binding"/>
    <property type="evidence" value="ECO:0007669"/>
    <property type="project" value="UniProtKB-UniRule"/>
</dbReference>
<comment type="similarity">
    <text evidence="2 11">Belongs to the shikimate kinase family.</text>
</comment>
<dbReference type="AlphaFoldDB" id="A0A420WBD8"/>
<keyword evidence="9 11" id="KW-0057">Aromatic amino acid biosynthesis</keyword>
<evidence type="ECO:0000256" key="9">
    <source>
        <dbReference type="ARBA" id="ARBA00023141"/>
    </source>
</evidence>
<dbReference type="RefSeq" id="WP_322096608.1">
    <property type="nucleotide sequence ID" value="NZ_RBIG01000003.1"/>
</dbReference>
<reference evidence="12 13" key="1">
    <citation type="submission" date="2018-10" db="EMBL/GenBank/DDBJ databases">
        <title>Comparative analysis of microorganisms from saline springs in Andes Mountain Range, Colombia.</title>
        <authorList>
            <person name="Rubin E."/>
        </authorList>
    </citation>
    <scope>NUCLEOTIDE SEQUENCE [LARGE SCALE GENOMIC DNA]</scope>
    <source>
        <strain evidence="12 13">USBA 36</strain>
    </source>
</reference>
<dbReference type="Proteomes" id="UP000277424">
    <property type="component" value="Unassembled WGS sequence"/>
</dbReference>
<comment type="catalytic activity">
    <reaction evidence="10 11">
        <text>shikimate + ATP = 3-phosphoshikimate + ADP + H(+)</text>
        <dbReference type="Rhea" id="RHEA:13121"/>
        <dbReference type="ChEBI" id="CHEBI:15378"/>
        <dbReference type="ChEBI" id="CHEBI:30616"/>
        <dbReference type="ChEBI" id="CHEBI:36208"/>
        <dbReference type="ChEBI" id="CHEBI:145989"/>
        <dbReference type="ChEBI" id="CHEBI:456216"/>
        <dbReference type="EC" id="2.7.1.71"/>
    </reaction>
</comment>
<keyword evidence="11" id="KW-0479">Metal-binding</keyword>
<dbReference type="GO" id="GO:0009423">
    <property type="term" value="P:chorismate biosynthetic process"/>
    <property type="evidence" value="ECO:0007669"/>
    <property type="project" value="UniProtKB-UniRule"/>
</dbReference>
<dbReference type="SUPFAM" id="SSF52540">
    <property type="entry name" value="P-loop containing nucleoside triphosphate hydrolases"/>
    <property type="match status" value="1"/>
</dbReference>
<evidence type="ECO:0000256" key="4">
    <source>
        <dbReference type="ARBA" id="ARBA00022605"/>
    </source>
</evidence>
<comment type="cofactor">
    <cofactor evidence="11">
        <name>Mg(2+)</name>
        <dbReference type="ChEBI" id="CHEBI:18420"/>
    </cofactor>
    <text evidence="11">Binds 1 Mg(2+) ion per subunit.</text>
</comment>
<dbReference type="Gene3D" id="3.40.50.300">
    <property type="entry name" value="P-loop containing nucleotide triphosphate hydrolases"/>
    <property type="match status" value="1"/>
</dbReference>
<name>A0A420WBD8_9PROT</name>
<evidence type="ECO:0000256" key="5">
    <source>
        <dbReference type="ARBA" id="ARBA00022679"/>
    </source>
</evidence>
<organism evidence="12 13">
    <name type="scientific">Oceanibaculum indicum</name>
    <dbReference type="NCBI Taxonomy" id="526216"/>
    <lineage>
        <taxon>Bacteria</taxon>
        <taxon>Pseudomonadati</taxon>
        <taxon>Pseudomonadota</taxon>
        <taxon>Alphaproteobacteria</taxon>
        <taxon>Rhodospirillales</taxon>
        <taxon>Oceanibaculaceae</taxon>
        <taxon>Oceanibaculum</taxon>
    </lineage>
</organism>
<dbReference type="InterPro" id="IPR027417">
    <property type="entry name" value="P-loop_NTPase"/>
</dbReference>
<dbReference type="Pfam" id="PF01202">
    <property type="entry name" value="SKI"/>
    <property type="match status" value="1"/>
</dbReference>
<dbReference type="GO" id="GO:0008652">
    <property type="term" value="P:amino acid biosynthetic process"/>
    <property type="evidence" value="ECO:0007669"/>
    <property type="project" value="UniProtKB-KW"/>
</dbReference>
<dbReference type="GO" id="GO:0000287">
    <property type="term" value="F:magnesium ion binding"/>
    <property type="evidence" value="ECO:0007669"/>
    <property type="project" value="UniProtKB-UniRule"/>
</dbReference>
<feature type="binding site" evidence="11">
    <location>
        <position position="124"/>
    </location>
    <ligand>
        <name>ATP</name>
        <dbReference type="ChEBI" id="CHEBI:30616"/>
    </ligand>
</feature>
<dbReference type="EMBL" id="RBIG01000003">
    <property type="protein sequence ID" value="RKQ68317.1"/>
    <property type="molecule type" value="Genomic_DNA"/>
</dbReference>
<keyword evidence="11" id="KW-0963">Cytoplasm</keyword>
<keyword evidence="11" id="KW-0460">Magnesium</keyword>
<keyword evidence="5 11" id="KW-0808">Transferase</keyword>
<dbReference type="InterPro" id="IPR000623">
    <property type="entry name" value="Shikimate_kinase/TSH1"/>
</dbReference>
<comment type="caution">
    <text evidence="12">The sequence shown here is derived from an EMBL/GenBank/DDBJ whole genome shotgun (WGS) entry which is preliminary data.</text>
</comment>
<dbReference type="PANTHER" id="PTHR21087:SF16">
    <property type="entry name" value="SHIKIMATE KINASE 1, CHLOROPLASTIC"/>
    <property type="match status" value="1"/>
</dbReference>
<evidence type="ECO:0000256" key="2">
    <source>
        <dbReference type="ARBA" id="ARBA00006997"/>
    </source>
</evidence>
<feature type="binding site" evidence="11">
    <location>
        <position position="143"/>
    </location>
    <ligand>
        <name>substrate</name>
    </ligand>
</feature>
<comment type="caution">
    <text evidence="11">Lacks conserved residue(s) required for the propagation of feature annotation.</text>
</comment>
<dbReference type="NCBIfam" id="NF010552">
    <property type="entry name" value="PRK13946.1"/>
    <property type="match status" value="1"/>
</dbReference>
<accession>A0A420WBD8</accession>
<comment type="pathway">
    <text evidence="1 11">Metabolic intermediate biosynthesis; chorismate biosynthesis; chorismate from D-erythrose 4-phosphate and phosphoenolpyruvate: step 5/7.</text>
</comment>
<dbReference type="CDD" id="cd00464">
    <property type="entry name" value="SK"/>
    <property type="match status" value="1"/>
</dbReference>
<dbReference type="HAMAP" id="MF_00109">
    <property type="entry name" value="Shikimate_kinase"/>
    <property type="match status" value="1"/>
</dbReference>
<evidence type="ECO:0000256" key="6">
    <source>
        <dbReference type="ARBA" id="ARBA00022741"/>
    </source>
</evidence>